<keyword evidence="6" id="KW-1185">Reference proteome</keyword>
<dbReference type="InterPro" id="IPR036390">
    <property type="entry name" value="WH_DNA-bd_sf"/>
</dbReference>
<protein>
    <recommendedName>
        <fullName evidence="7">Segregation and condensation protein B</fullName>
    </recommendedName>
</protein>
<dbReference type="AlphaFoldDB" id="U7VD34"/>
<name>U7VD34_9FUSO</name>
<keyword evidence="2" id="KW-0132">Cell division</keyword>
<keyword evidence="1" id="KW-0963">Cytoplasm</keyword>
<sequence length="183" mass="21095">MIKEEIIGIKEQIESILLLGGDEIKIRDLSKFFSVSIEKILQILEELKKERFNTGINIEIDQEIVYLITNPRCGEIVNLYFKQDVKPKKLSNAALETLSIIAYRQPITKSEIEAVRGVSTDRVVQTLEERKFIRICGKRETIGRPNLYEITDKFLGYLGISSVEELPQYEDMKEKLNGTNENK</sequence>
<dbReference type="GO" id="GO:0051304">
    <property type="term" value="P:chromosome separation"/>
    <property type="evidence" value="ECO:0007669"/>
    <property type="project" value="InterPro"/>
</dbReference>
<dbReference type="eggNOG" id="COG1386">
    <property type="taxonomic scope" value="Bacteria"/>
</dbReference>
<evidence type="ECO:0008006" key="7">
    <source>
        <dbReference type="Google" id="ProtNLM"/>
    </source>
</evidence>
<dbReference type="PANTHER" id="PTHR34298:SF2">
    <property type="entry name" value="SEGREGATION AND CONDENSATION PROTEIN B"/>
    <property type="match status" value="1"/>
</dbReference>
<comment type="caution">
    <text evidence="5">The sequence shown here is derived from an EMBL/GenBank/DDBJ whole genome shotgun (WGS) entry which is preliminary data.</text>
</comment>
<dbReference type="STRING" id="1319815.HMPREF0202_00606"/>
<gene>
    <name evidence="5" type="ORF">HMPREF0202_00606</name>
</gene>
<dbReference type="PIRSF" id="PIRSF019345">
    <property type="entry name" value="ScpB"/>
    <property type="match status" value="1"/>
</dbReference>
<dbReference type="EMBL" id="AXZF01000021">
    <property type="protein sequence ID" value="ERT69455.1"/>
    <property type="molecule type" value="Genomic_DNA"/>
</dbReference>
<dbReference type="PATRIC" id="fig|1319815.3.peg.581"/>
<accession>U7VD34</accession>
<dbReference type="NCBIfam" id="TIGR00281">
    <property type="entry name" value="SMC-Scp complex subunit ScpB"/>
    <property type="match status" value="1"/>
</dbReference>
<dbReference type="InterPro" id="IPR005234">
    <property type="entry name" value="ScpB_csome_segregation"/>
</dbReference>
<evidence type="ECO:0000256" key="2">
    <source>
        <dbReference type="ARBA" id="ARBA00022618"/>
    </source>
</evidence>
<dbReference type="GO" id="GO:0051301">
    <property type="term" value="P:cell division"/>
    <property type="evidence" value="ECO:0007669"/>
    <property type="project" value="UniProtKB-KW"/>
</dbReference>
<dbReference type="Gene3D" id="1.10.10.10">
    <property type="entry name" value="Winged helix-like DNA-binding domain superfamily/Winged helix DNA-binding domain"/>
    <property type="match status" value="2"/>
</dbReference>
<keyword evidence="3" id="KW-0159">Chromosome partition</keyword>
<evidence type="ECO:0000256" key="1">
    <source>
        <dbReference type="ARBA" id="ARBA00022490"/>
    </source>
</evidence>
<dbReference type="Proteomes" id="UP000017081">
    <property type="component" value="Unassembled WGS sequence"/>
</dbReference>
<evidence type="ECO:0000313" key="5">
    <source>
        <dbReference type="EMBL" id="ERT69455.1"/>
    </source>
</evidence>
<dbReference type="Pfam" id="PF04079">
    <property type="entry name" value="SMC_ScpB"/>
    <property type="match status" value="1"/>
</dbReference>
<dbReference type="SUPFAM" id="SSF46785">
    <property type="entry name" value="Winged helix' DNA-binding domain"/>
    <property type="match status" value="2"/>
</dbReference>
<dbReference type="HOGENOM" id="CLU_045647_5_3_0"/>
<keyword evidence="4" id="KW-0131">Cell cycle</keyword>
<dbReference type="InterPro" id="IPR036388">
    <property type="entry name" value="WH-like_DNA-bd_sf"/>
</dbReference>
<dbReference type="PANTHER" id="PTHR34298">
    <property type="entry name" value="SEGREGATION AND CONDENSATION PROTEIN B"/>
    <property type="match status" value="1"/>
</dbReference>
<reference evidence="5 6" key="1">
    <citation type="submission" date="2013-08" db="EMBL/GenBank/DDBJ databases">
        <authorList>
            <person name="Weinstock G."/>
            <person name="Sodergren E."/>
            <person name="Wylie T."/>
            <person name="Fulton L."/>
            <person name="Fulton R."/>
            <person name="Fronick C."/>
            <person name="O'Laughlin M."/>
            <person name="Godfrey J."/>
            <person name="Miner T."/>
            <person name="Herter B."/>
            <person name="Appelbaum E."/>
            <person name="Cordes M."/>
            <person name="Lek S."/>
            <person name="Wollam A."/>
            <person name="Pepin K.H."/>
            <person name="Palsikar V.B."/>
            <person name="Mitreva M."/>
            <person name="Wilson R.K."/>
        </authorList>
    </citation>
    <scope>NUCLEOTIDE SEQUENCE [LARGE SCALE GENOMIC DNA]</scope>
    <source>
        <strain evidence="5 6">ATCC BAA-474</strain>
    </source>
</reference>
<proteinExistence type="predicted"/>
<evidence type="ECO:0000256" key="3">
    <source>
        <dbReference type="ARBA" id="ARBA00022829"/>
    </source>
</evidence>
<evidence type="ECO:0000256" key="4">
    <source>
        <dbReference type="ARBA" id="ARBA00023306"/>
    </source>
</evidence>
<organism evidence="5 6">
    <name type="scientific">Cetobacterium somerae ATCC BAA-474</name>
    <dbReference type="NCBI Taxonomy" id="1319815"/>
    <lineage>
        <taxon>Bacteria</taxon>
        <taxon>Fusobacteriati</taxon>
        <taxon>Fusobacteriota</taxon>
        <taxon>Fusobacteriia</taxon>
        <taxon>Fusobacteriales</taxon>
        <taxon>Fusobacteriaceae</taxon>
        <taxon>Cetobacterium</taxon>
    </lineage>
</organism>
<evidence type="ECO:0000313" key="6">
    <source>
        <dbReference type="Proteomes" id="UP000017081"/>
    </source>
</evidence>